<sequence>RGHTAILQWRRFSFEIKQELLVGNDLELMWERGGKGGRRNRCSHQRASINVFCYPEPVLMEVQLNQVFHCWWYRLRYRLLARMSSVKIDGFDCGPVSIVQSS</sequence>
<evidence type="ECO:0000313" key="1">
    <source>
        <dbReference type="EMBL" id="CAG8725707.1"/>
    </source>
</evidence>
<accession>A0ACA9PWJ4</accession>
<comment type="caution">
    <text evidence="1">The sequence shown here is derived from an EMBL/GenBank/DDBJ whole genome shotgun (WGS) entry which is preliminary data.</text>
</comment>
<proteinExistence type="predicted"/>
<gene>
    <name evidence="1" type="ORF">ACOLOM_LOCUS11356</name>
</gene>
<dbReference type="Proteomes" id="UP000789525">
    <property type="component" value="Unassembled WGS sequence"/>
</dbReference>
<evidence type="ECO:0000313" key="2">
    <source>
        <dbReference type="Proteomes" id="UP000789525"/>
    </source>
</evidence>
<feature type="non-terminal residue" evidence="1">
    <location>
        <position position="1"/>
    </location>
</feature>
<keyword evidence="2" id="KW-1185">Reference proteome</keyword>
<protein>
    <submittedName>
        <fullName evidence="1">5856_t:CDS:1</fullName>
    </submittedName>
</protein>
<organism evidence="1 2">
    <name type="scientific">Acaulospora colombiana</name>
    <dbReference type="NCBI Taxonomy" id="27376"/>
    <lineage>
        <taxon>Eukaryota</taxon>
        <taxon>Fungi</taxon>
        <taxon>Fungi incertae sedis</taxon>
        <taxon>Mucoromycota</taxon>
        <taxon>Glomeromycotina</taxon>
        <taxon>Glomeromycetes</taxon>
        <taxon>Diversisporales</taxon>
        <taxon>Acaulosporaceae</taxon>
        <taxon>Acaulospora</taxon>
    </lineage>
</organism>
<dbReference type="EMBL" id="CAJVPT010040549">
    <property type="protein sequence ID" value="CAG8725707.1"/>
    <property type="molecule type" value="Genomic_DNA"/>
</dbReference>
<name>A0ACA9PWJ4_9GLOM</name>
<reference evidence="1" key="1">
    <citation type="submission" date="2021-06" db="EMBL/GenBank/DDBJ databases">
        <authorList>
            <person name="Kallberg Y."/>
            <person name="Tangrot J."/>
            <person name="Rosling A."/>
        </authorList>
    </citation>
    <scope>NUCLEOTIDE SEQUENCE</scope>
    <source>
        <strain evidence="1">CL356</strain>
    </source>
</reference>